<dbReference type="EMBL" id="JBHFQA010000004">
    <property type="protein sequence ID" value="KAL2100021.1"/>
    <property type="molecule type" value="Genomic_DNA"/>
</dbReference>
<feature type="disulfide bond" evidence="3">
    <location>
        <begin position="89"/>
        <end position="98"/>
    </location>
</feature>
<proteinExistence type="predicted"/>
<dbReference type="PRINTS" id="PR00009">
    <property type="entry name" value="EGFTGF"/>
</dbReference>
<accession>A0ABD1KM07</accession>
<evidence type="ECO:0000256" key="1">
    <source>
        <dbReference type="ARBA" id="ARBA00022536"/>
    </source>
</evidence>
<evidence type="ECO:0000256" key="2">
    <source>
        <dbReference type="ARBA" id="ARBA00023157"/>
    </source>
</evidence>
<feature type="chain" id="PRO_5044747580" description="EGF-like domain-containing protein" evidence="5">
    <location>
        <begin position="24"/>
        <end position="180"/>
    </location>
</feature>
<dbReference type="PANTHER" id="PTHR10740">
    <property type="entry name" value="TRANSFORMING GROWTH FACTOR ALPHA"/>
    <property type="match status" value="1"/>
</dbReference>
<reference evidence="7 8" key="1">
    <citation type="submission" date="2024-09" db="EMBL/GenBank/DDBJ databases">
        <title>A chromosome-level genome assembly of Gray's grenadier anchovy, Coilia grayii.</title>
        <authorList>
            <person name="Fu Z."/>
        </authorList>
    </citation>
    <scope>NUCLEOTIDE SEQUENCE [LARGE SCALE GENOMIC DNA]</scope>
    <source>
        <strain evidence="7">G4</strain>
        <tissue evidence="7">Muscle</tissue>
    </source>
</reference>
<keyword evidence="4" id="KW-1133">Transmembrane helix</keyword>
<name>A0ABD1KM07_9TELE</name>
<dbReference type="PANTHER" id="PTHR10740:SF3">
    <property type="entry name" value="PROBETACELLULIN"/>
    <property type="match status" value="1"/>
</dbReference>
<dbReference type="PROSITE" id="PS01186">
    <property type="entry name" value="EGF_2"/>
    <property type="match status" value="1"/>
</dbReference>
<keyword evidence="2 3" id="KW-1015">Disulfide bond</keyword>
<comment type="caution">
    <text evidence="3">Lacks conserved residue(s) required for the propagation of feature annotation.</text>
</comment>
<keyword evidence="8" id="KW-1185">Reference proteome</keyword>
<evidence type="ECO:0000259" key="6">
    <source>
        <dbReference type="PROSITE" id="PS50026"/>
    </source>
</evidence>
<keyword evidence="4" id="KW-0472">Membrane</keyword>
<feature type="domain" description="EGF-like" evidence="6">
    <location>
        <begin position="59"/>
        <end position="99"/>
    </location>
</feature>
<dbReference type="PROSITE" id="PS00022">
    <property type="entry name" value="EGF_1"/>
    <property type="match status" value="1"/>
</dbReference>
<dbReference type="Proteomes" id="UP001591681">
    <property type="component" value="Unassembled WGS sequence"/>
</dbReference>
<evidence type="ECO:0000256" key="3">
    <source>
        <dbReference type="PROSITE-ProRule" id="PRU00076"/>
    </source>
</evidence>
<dbReference type="PROSITE" id="PS50026">
    <property type="entry name" value="EGF_3"/>
    <property type="match status" value="1"/>
</dbReference>
<feature type="signal peptide" evidence="5">
    <location>
        <begin position="1"/>
        <end position="23"/>
    </location>
</feature>
<evidence type="ECO:0000313" key="8">
    <source>
        <dbReference type="Proteomes" id="UP001591681"/>
    </source>
</evidence>
<keyword evidence="5" id="KW-0732">Signal</keyword>
<keyword evidence="4" id="KW-0812">Transmembrane</keyword>
<keyword evidence="1 3" id="KW-0245">EGF-like domain</keyword>
<sequence length="180" mass="20355">MEKPYELLFVLLAAIALCKYSQAEWNVTKAPPNKNVSCGPHDNSSNCAVTEENPTWNGHFSKCPDEYKHYCVHGKCRFVTDQNAPACWCPSGFTGARCEYIHIDWRVQDRRLIIVACVITGLVLLIILLVFICICTHRPKLCCKRKRRTEHKKDEIEKLHTIISSEARAAAPETVAVNAV</sequence>
<organism evidence="7 8">
    <name type="scientific">Coilia grayii</name>
    <name type="common">Gray's grenadier anchovy</name>
    <dbReference type="NCBI Taxonomy" id="363190"/>
    <lineage>
        <taxon>Eukaryota</taxon>
        <taxon>Metazoa</taxon>
        <taxon>Chordata</taxon>
        <taxon>Craniata</taxon>
        <taxon>Vertebrata</taxon>
        <taxon>Euteleostomi</taxon>
        <taxon>Actinopterygii</taxon>
        <taxon>Neopterygii</taxon>
        <taxon>Teleostei</taxon>
        <taxon>Clupei</taxon>
        <taxon>Clupeiformes</taxon>
        <taxon>Clupeoidei</taxon>
        <taxon>Engraulidae</taxon>
        <taxon>Coilinae</taxon>
        <taxon>Coilia</taxon>
    </lineage>
</organism>
<evidence type="ECO:0000313" key="7">
    <source>
        <dbReference type="EMBL" id="KAL2100021.1"/>
    </source>
</evidence>
<evidence type="ECO:0000256" key="5">
    <source>
        <dbReference type="SAM" id="SignalP"/>
    </source>
</evidence>
<comment type="caution">
    <text evidence="7">The sequence shown here is derived from an EMBL/GenBank/DDBJ whole genome shotgun (WGS) entry which is preliminary data.</text>
</comment>
<evidence type="ECO:0000256" key="4">
    <source>
        <dbReference type="SAM" id="Phobius"/>
    </source>
</evidence>
<dbReference type="Gene3D" id="2.10.25.10">
    <property type="entry name" value="Laminin"/>
    <property type="match status" value="1"/>
</dbReference>
<dbReference type="SUPFAM" id="SSF57196">
    <property type="entry name" value="EGF/Laminin"/>
    <property type="match status" value="1"/>
</dbReference>
<dbReference type="AlphaFoldDB" id="A0ABD1KM07"/>
<feature type="transmembrane region" description="Helical" evidence="4">
    <location>
        <begin position="112"/>
        <end position="137"/>
    </location>
</feature>
<protein>
    <recommendedName>
        <fullName evidence="6">EGF-like domain-containing protein</fullName>
    </recommendedName>
</protein>
<dbReference type="InterPro" id="IPR000742">
    <property type="entry name" value="EGF"/>
</dbReference>
<gene>
    <name evidence="7" type="ORF">ACEWY4_004415</name>
</gene>